<dbReference type="EMBL" id="MLJW01000035">
    <property type="protein sequence ID" value="OIR07671.1"/>
    <property type="molecule type" value="Genomic_DNA"/>
</dbReference>
<feature type="transmembrane region" description="Helical" evidence="1">
    <location>
        <begin position="201"/>
        <end position="221"/>
    </location>
</feature>
<name>A0A1J5SGX7_9ZZZZ</name>
<keyword evidence="1" id="KW-1133">Transmembrane helix</keyword>
<dbReference type="AlphaFoldDB" id="A0A1J5SGX7"/>
<gene>
    <name evidence="3" type="ORF">GALL_99520</name>
</gene>
<sequence length="224" mass="25928">MELIGQGRADGVPILSRYSNLPCLWCRYKLERKRSDNKGWNTEEHGENSAPFIIDDGSGRCVVDPQGAEVLTRHKDSWTKGDYRYTEWRLLDIDYIYVLGEFKTVGGSNTTLTQDDLVKQVLSEWKADNANLLKRFDLDNNGVLDMQEWMLARSAAKREAEKRMNEVLAEPDVNFMLQPRDGRLFLISNFDQNKLALRYKLWAWAHIVILFGALLSMAWIVRQP</sequence>
<dbReference type="GO" id="GO:0005509">
    <property type="term" value="F:calcium ion binding"/>
    <property type="evidence" value="ECO:0007669"/>
    <property type="project" value="InterPro"/>
</dbReference>
<keyword evidence="3" id="KW-0436">Ligase</keyword>
<dbReference type="PROSITE" id="PS00018">
    <property type="entry name" value="EF_HAND_1"/>
    <property type="match status" value="1"/>
</dbReference>
<keyword evidence="1" id="KW-0812">Transmembrane</keyword>
<dbReference type="PROSITE" id="PS50222">
    <property type="entry name" value="EF_HAND_2"/>
    <property type="match status" value="1"/>
</dbReference>
<evidence type="ECO:0000256" key="1">
    <source>
        <dbReference type="SAM" id="Phobius"/>
    </source>
</evidence>
<comment type="caution">
    <text evidence="3">The sequence shown here is derived from an EMBL/GenBank/DDBJ whole genome shotgun (WGS) entry which is preliminary data.</text>
</comment>
<reference evidence="3" key="1">
    <citation type="submission" date="2016-10" db="EMBL/GenBank/DDBJ databases">
        <title>Sequence of Gallionella enrichment culture.</title>
        <authorList>
            <person name="Poehlein A."/>
            <person name="Muehling M."/>
            <person name="Daniel R."/>
        </authorList>
    </citation>
    <scope>NUCLEOTIDE SEQUENCE</scope>
</reference>
<dbReference type="InterPro" id="IPR018247">
    <property type="entry name" value="EF_Hand_1_Ca_BS"/>
</dbReference>
<dbReference type="InterPro" id="IPR002048">
    <property type="entry name" value="EF_hand_dom"/>
</dbReference>
<protein>
    <submittedName>
        <fullName evidence="3">E3 ubiquitin ligase</fullName>
    </submittedName>
</protein>
<evidence type="ECO:0000259" key="2">
    <source>
        <dbReference type="PROSITE" id="PS50222"/>
    </source>
</evidence>
<evidence type="ECO:0000313" key="3">
    <source>
        <dbReference type="EMBL" id="OIR07671.1"/>
    </source>
</evidence>
<organism evidence="3">
    <name type="scientific">mine drainage metagenome</name>
    <dbReference type="NCBI Taxonomy" id="410659"/>
    <lineage>
        <taxon>unclassified sequences</taxon>
        <taxon>metagenomes</taxon>
        <taxon>ecological metagenomes</taxon>
    </lineage>
</organism>
<accession>A0A1J5SGX7</accession>
<keyword evidence="1" id="KW-0472">Membrane</keyword>
<proteinExistence type="predicted"/>
<feature type="domain" description="EF-hand" evidence="2">
    <location>
        <begin position="124"/>
        <end position="159"/>
    </location>
</feature>
<dbReference type="GO" id="GO:0016874">
    <property type="term" value="F:ligase activity"/>
    <property type="evidence" value="ECO:0007669"/>
    <property type="project" value="UniProtKB-KW"/>
</dbReference>